<keyword evidence="2" id="KW-0472">Membrane</keyword>
<comment type="caution">
    <text evidence="3">The sequence shown here is derived from an EMBL/GenBank/DDBJ whole genome shotgun (WGS) entry which is preliminary data.</text>
</comment>
<feature type="compositionally biased region" description="Polar residues" evidence="1">
    <location>
        <begin position="69"/>
        <end position="79"/>
    </location>
</feature>
<dbReference type="RefSeq" id="WP_386440794.1">
    <property type="nucleotide sequence ID" value="NZ_JBHSFH010000002.1"/>
</dbReference>
<evidence type="ECO:0000313" key="4">
    <source>
        <dbReference type="Proteomes" id="UP001595997"/>
    </source>
</evidence>
<accession>A0ABV9A552</accession>
<dbReference type="EMBL" id="JBHSFH010000002">
    <property type="protein sequence ID" value="MFC4492731.1"/>
    <property type="molecule type" value="Genomic_DNA"/>
</dbReference>
<feature type="region of interest" description="Disordered" evidence="1">
    <location>
        <begin position="42"/>
        <end position="79"/>
    </location>
</feature>
<protein>
    <recommendedName>
        <fullName evidence="5">Secreted protein</fullName>
    </recommendedName>
</protein>
<feature type="transmembrane region" description="Helical" evidence="2">
    <location>
        <begin position="6"/>
        <end position="26"/>
    </location>
</feature>
<gene>
    <name evidence="3" type="ORF">ACFPA8_01090</name>
</gene>
<keyword evidence="2" id="KW-1133">Transmembrane helix</keyword>
<sequence length="79" mass="8477">MDNALHTLIGIALLVFVVLPPVVGGLRERGIDRRLREAERGRARPGTVRRRAVPGPAAVKDARTAPVCPQSTPRCTAEA</sequence>
<evidence type="ECO:0008006" key="5">
    <source>
        <dbReference type="Google" id="ProtNLM"/>
    </source>
</evidence>
<organism evidence="3 4">
    <name type="scientific">Streptomyces ovatisporus</name>
    <dbReference type="NCBI Taxonomy" id="1128682"/>
    <lineage>
        <taxon>Bacteria</taxon>
        <taxon>Bacillati</taxon>
        <taxon>Actinomycetota</taxon>
        <taxon>Actinomycetes</taxon>
        <taxon>Kitasatosporales</taxon>
        <taxon>Streptomycetaceae</taxon>
        <taxon>Streptomyces</taxon>
    </lineage>
</organism>
<keyword evidence="2" id="KW-0812">Transmembrane</keyword>
<dbReference type="Proteomes" id="UP001595997">
    <property type="component" value="Unassembled WGS sequence"/>
</dbReference>
<evidence type="ECO:0000256" key="1">
    <source>
        <dbReference type="SAM" id="MobiDB-lite"/>
    </source>
</evidence>
<evidence type="ECO:0000313" key="3">
    <source>
        <dbReference type="EMBL" id="MFC4492731.1"/>
    </source>
</evidence>
<reference evidence="4" key="1">
    <citation type="journal article" date="2019" name="Int. J. Syst. Evol. Microbiol.">
        <title>The Global Catalogue of Microorganisms (GCM) 10K type strain sequencing project: providing services to taxonomists for standard genome sequencing and annotation.</title>
        <authorList>
            <consortium name="The Broad Institute Genomics Platform"/>
            <consortium name="The Broad Institute Genome Sequencing Center for Infectious Disease"/>
            <person name="Wu L."/>
            <person name="Ma J."/>
        </authorList>
    </citation>
    <scope>NUCLEOTIDE SEQUENCE [LARGE SCALE GENOMIC DNA]</scope>
    <source>
        <strain evidence="4">CGMCC 4.7357</strain>
    </source>
</reference>
<keyword evidence="4" id="KW-1185">Reference proteome</keyword>
<evidence type="ECO:0000256" key="2">
    <source>
        <dbReference type="SAM" id="Phobius"/>
    </source>
</evidence>
<proteinExistence type="predicted"/>
<name>A0ABV9A552_9ACTN</name>